<dbReference type="AlphaFoldDB" id="A0A8H3DB77"/>
<dbReference type="InterPro" id="IPR008271">
    <property type="entry name" value="Ser/Thr_kinase_AS"/>
</dbReference>
<reference evidence="2" key="1">
    <citation type="submission" date="2021-01" db="EMBL/GenBank/DDBJ databases">
        <authorList>
            <person name="Kaushik A."/>
        </authorList>
    </citation>
    <scope>NUCLEOTIDE SEQUENCE</scope>
    <source>
        <strain evidence="2">AG3-1AP</strain>
    </source>
</reference>
<dbReference type="PROSITE" id="PS00108">
    <property type="entry name" value="PROTEIN_KINASE_ST"/>
    <property type="match status" value="1"/>
</dbReference>
<evidence type="ECO:0000313" key="3">
    <source>
        <dbReference type="Proteomes" id="UP000663831"/>
    </source>
</evidence>
<dbReference type="InterPro" id="IPR000719">
    <property type="entry name" value="Prot_kinase_dom"/>
</dbReference>
<dbReference type="GO" id="GO:0005737">
    <property type="term" value="C:cytoplasm"/>
    <property type="evidence" value="ECO:0007669"/>
    <property type="project" value="TreeGrafter"/>
</dbReference>
<dbReference type="PROSITE" id="PS50011">
    <property type="entry name" value="PROTEIN_KINASE_DOM"/>
    <property type="match status" value="1"/>
</dbReference>
<comment type="caution">
    <text evidence="2">The sequence shown here is derived from an EMBL/GenBank/DDBJ whole genome shotgun (WGS) entry which is preliminary data.</text>
</comment>
<organism evidence="2 3">
    <name type="scientific">Rhizoctonia solani</name>
    <dbReference type="NCBI Taxonomy" id="456999"/>
    <lineage>
        <taxon>Eukaryota</taxon>
        <taxon>Fungi</taxon>
        <taxon>Dikarya</taxon>
        <taxon>Basidiomycota</taxon>
        <taxon>Agaricomycotina</taxon>
        <taxon>Agaricomycetes</taxon>
        <taxon>Cantharellales</taxon>
        <taxon>Ceratobasidiaceae</taxon>
        <taxon>Rhizoctonia</taxon>
    </lineage>
</organism>
<dbReference type="Gene3D" id="1.10.510.10">
    <property type="entry name" value="Transferase(Phosphotransferase) domain 1"/>
    <property type="match status" value="1"/>
</dbReference>
<gene>
    <name evidence="2" type="ORF">RDB_LOCUS141502</name>
</gene>
<dbReference type="GO" id="GO:0007165">
    <property type="term" value="P:signal transduction"/>
    <property type="evidence" value="ECO:0007669"/>
    <property type="project" value="TreeGrafter"/>
</dbReference>
<dbReference type="InterPro" id="IPR050167">
    <property type="entry name" value="Ser_Thr_protein_kinase"/>
</dbReference>
<protein>
    <recommendedName>
        <fullName evidence="1">Protein kinase domain-containing protein</fullName>
    </recommendedName>
</protein>
<dbReference type="InterPro" id="IPR011009">
    <property type="entry name" value="Kinase-like_dom_sf"/>
</dbReference>
<sequence>MQIGARCVHKYAKAPHTYMKLVHGDLKGENIFISSEGVAVVADFGGSLLKNRSLKIVPLERGLCFTSRWAAPELLDGDQEGINTKESDVYALGMTILVSC</sequence>
<evidence type="ECO:0000259" key="1">
    <source>
        <dbReference type="PROSITE" id="PS50011"/>
    </source>
</evidence>
<feature type="domain" description="Protein kinase" evidence="1">
    <location>
        <begin position="1"/>
        <end position="100"/>
    </location>
</feature>
<dbReference type="SUPFAM" id="SSF56112">
    <property type="entry name" value="Protein kinase-like (PK-like)"/>
    <property type="match status" value="1"/>
</dbReference>
<accession>A0A8H3DB77</accession>
<dbReference type="Pfam" id="PF00069">
    <property type="entry name" value="Pkinase"/>
    <property type="match status" value="1"/>
</dbReference>
<name>A0A8H3DB77_9AGAM</name>
<dbReference type="GO" id="GO:0005524">
    <property type="term" value="F:ATP binding"/>
    <property type="evidence" value="ECO:0007669"/>
    <property type="project" value="InterPro"/>
</dbReference>
<proteinExistence type="predicted"/>
<evidence type="ECO:0000313" key="2">
    <source>
        <dbReference type="EMBL" id="CAE6519016.1"/>
    </source>
</evidence>
<dbReference type="PANTHER" id="PTHR23257">
    <property type="entry name" value="SERINE-THREONINE PROTEIN KINASE"/>
    <property type="match status" value="1"/>
</dbReference>
<dbReference type="Proteomes" id="UP000663831">
    <property type="component" value="Unassembled WGS sequence"/>
</dbReference>
<dbReference type="GO" id="GO:0004672">
    <property type="term" value="F:protein kinase activity"/>
    <property type="evidence" value="ECO:0007669"/>
    <property type="project" value="InterPro"/>
</dbReference>
<dbReference type="EMBL" id="CAJMWV010006137">
    <property type="protein sequence ID" value="CAE6519016.1"/>
    <property type="molecule type" value="Genomic_DNA"/>
</dbReference>